<dbReference type="Proteomes" id="UP000789941">
    <property type="component" value="Unassembled WGS sequence"/>
</dbReference>
<gene>
    <name evidence="1" type="ORF">LFW2832_01242</name>
</gene>
<proteinExistence type="predicted"/>
<accession>A0A5E4LSH8</accession>
<dbReference type="EMBL" id="CABMJJ010000003">
    <property type="protein sequence ID" value="VVC02796.1"/>
    <property type="molecule type" value="Genomic_DNA"/>
</dbReference>
<dbReference type="AlphaFoldDB" id="A0A5E4LSH8"/>
<reference evidence="1 2" key="1">
    <citation type="submission" date="2019-08" db="EMBL/GenBank/DDBJ databases">
        <authorList>
            <person name="Vazquez-Campos X."/>
        </authorList>
    </citation>
    <scope>NUCLEOTIDE SEQUENCE [LARGE SCALE GENOMIC DNA]</scope>
    <source>
        <strain evidence="1">LFW-283_2</strain>
    </source>
</reference>
<evidence type="ECO:0000313" key="1">
    <source>
        <dbReference type="EMBL" id="VVC02796.1"/>
    </source>
</evidence>
<name>A0A5E4LSH8_9ARCH</name>
<evidence type="ECO:0000313" key="2">
    <source>
        <dbReference type="Proteomes" id="UP000789941"/>
    </source>
</evidence>
<evidence type="ECO:0008006" key="3">
    <source>
        <dbReference type="Google" id="ProtNLM"/>
    </source>
</evidence>
<protein>
    <recommendedName>
        <fullName evidence="3">Nucleotidyl transferase AbiEii toxin, Type IV TA system</fullName>
    </recommendedName>
</protein>
<comment type="caution">
    <text evidence="1">The sequence shown here is derived from an EMBL/GenBank/DDBJ whole genome shotgun (WGS) entry which is preliminary data.</text>
</comment>
<sequence>MNSHSLRTPTTVNQIVKSRIEALAPLTDGEILKRIDRNPRLYEYVLRDGVDIGRLARFISMIEEREKKNPGSFFPVLDLFCVSPKVAERQGELIVMGGWNSFLFLFASYGPSAIDKWRGSHDVDLLTRERSTPKILGRILEEDGHTILPEPSIAHDAKYSGFLEYGSPGKSSQMDLYVPIARGNVLGISIEDLFIPLDSMKPIQIEYLGVSLTDPKVYTIMKASAARRRDHEDIVETFAAIKILREAGADILEVQELLEGLAPEIKLALYRMNVEFGVKPTAGLGRTDELVDRETKVRICQEIEMTLIRSIPPKERIVPYF</sequence>
<organism evidence="1 2">
    <name type="scientific">Candidatus Bilamarchaeum dharawalense</name>
    <dbReference type="NCBI Taxonomy" id="2885759"/>
    <lineage>
        <taxon>Archaea</taxon>
        <taxon>Candidatus Micrarchaeota</taxon>
        <taxon>Candidatus Micrarchaeia</taxon>
        <taxon>Candidatus Anstonellales</taxon>
        <taxon>Candidatus Bilamarchaeaceae</taxon>
        <taxon>Candidatus Bilamarchaeum</taxon>
    </lineage>
</organism>